<evidence type="ECO:0000256" key="11">
    <source>
        <dbReference type="ARBA" id="ARBA00023254"/>
    </source>
</evidence>
<dbReference type="CDD" id="cd20435">
    <property type="entry name" value="Tudor_TDRD12_rpt2"/>
    <property type="match status" value="1"/>
</dbReference>
<dbReference type="PROSITE" id="PS50103">
    <property type="entry name" value="ZF_C3H1"/>
    <property type="match status" value="1"/>
</dbReference>
<evidence type="ECO:0000256" key="14">
    <source>
        <dbReference type="SAM" id="MobiDB-lite"/>
    </source>
</evidence>
<comment type="catalytic activity">
    <reaction evidence="12">
        <text>ATP + H2O = ADP + phosphate + H(+)</text>
        <dbReference type="Rhea" id="RHEA:13065"/>
        <dbReference type="ChEBI" id="CHEBI:15377"/>
        <dbReference type="ChEBI" id="CHEBI:15378"/>
        <dbReference type="ChEBI" id="CHEBI:30616"/>
        <dbReference type="ChEBI" id="CHEBI:43474"/>
        <dbReference type="ChEBI" id="CHEBI:456216"/>
        <dbReference type="EC" id="3.6.4.13"/>
    </reaction>
</comment>
<evidence type="ECO:0000313" key="20">
    <source>
        <dbReference type="Proteomes" id="UP001233999"/>
    </source>
</evidence>
<reference evidence="19" key="2">
    <citation type="submission" date="2023-05" db="EMBL/GenBank/DDBJ databases">
        <authorList>
            <person name="Fouks B."/>
        </authorList>
    </citation>
    <scope>NUCLEOTIDE SEQUENCE</scope>
    <source>
        <strain evidence="19">Stay&amp;Tobe</strain>
        <tissue evidence="19">Testes</tissue>
    </source>
</reference>
<evidence type="ECO:0000256" key="12">
    <source>
        <dbReference type="ARBA" id="ARBA00047984"/>
    </source>
</evidence>
<proteinExistence type="predicted"/>
<evidence type="ECO:0000256" key="3">
    <source>
        <dbReference type="ARBA" id="ARBA00022737"/>
    </source>
</evidence>
<feature type="region of interest" description="Disordered" evidence="14">
    <location>
        <begin position="1197"/>
        <end position="1232"/>
    </location>
</feature>
<feature type="non-terminal residue" evidence="19">
    <location>
        <position position="1232"/>
    </location>
</feature>
<feature type="domain" description="Helicase ATP-binding" evidence="17">
    <location>
        <begin position="59"/>
        <end position="207"/>
    </location>
</feature>
<dbReference type="SUPFAM" id="SSF49764">
    <property type="entry name" value="HSP20-like chaperones"/>
    <property type="match status" value="1"/>
</dbReference>
<dbReference type="GO" id="GO:0005737">
    <property type="term" value="C:cytoplasm"/>
    <property type="evidence" value="ECO:0007669"/>
    <property type="project" value="UniProtKB-ARBA"/>
</dbReference>
<evidence type="ECO:0000256" key="13">
    <source>
        <dbReference type="PROSITE-ProRule" id="PRU00723"/>
    </source>
</evidence>
<dbReference type="InterPro" id="IPR027417">
    <property type="entry name" value="P-loop_NTPase"/>
</dbReference>
<keyword evidence="4" id="KW-0547">Nucleotide-binding</keyword>
<comment type="caution">
    <text evidence="19">The sequence shown here is derived from an EMBL/GenBank/DDBJ whole genome shotgun (WGS) entry which is preliminary data.</text>
</comment>
<evidence type="ECO:0000259" key="16">
    <source>
        <dbReference type="PROSITE" id="PS50304"/>
    </source>
</evidence>
<dbReference type="InterPro" id="IPR007052">
    <property type="entry name" value="CS_dom"/>
</dbReference>
<dbReference type="InterPro" id="IPR008978">
    <property type="entry name" value="HSP20-like_chaperone"/>
</dbReference>
<keyword evidence="13" id="KW-0862">Zinc</keyword>
<dbReference type="GO" id="GO:0003724">
    <property type="term" value="F:RNA helicase activity"/>
    <property type="evidence" value="ECO:0007669"/>
    <property type="project" value="UniProtKB-EC"/>
</dbReference>
<gene>
    <name evidence="19" type="ORF">L9F63_017706</name>
</gene>
<feature type="domain" description="Tudor" evidence="16">
    <location>
        <begin position="797"/>
        <end position="856"/>
    </location>
</feature>
<keyword evidence="3" id="KW-0677">Repeat</keyword>
<evidence type="ECO:0000313" key="19">
    <source>
        <dbReference type="EMBL" id="KAJ9589011.1"/>
    </source>
</evidence>
<dbReference type="InterPro" id="IPR000571">
    <property type="entry name" value="Znf_CCCH"/>
</dbReference>
<dbReference type="GO" id="GO:0042078">
    <property type="term" value="P:germ-line stem cell division"/>
    <property type="evidence" value="ECO:0007669"/>
    <property type="project" value="TreeGrafter"/>
</dbReference>
<dbReference type="AlphaFoldDB" id="A0AAD7ZYI9"/>
<dbReference type="SMART" id="SM00487">
    <property type="entry name" value="DEXDc"/>
    <property type="match status" value="1"/>
</dbReference>
<dbReference type="GO" id="GO:0008270">
    <property type="term" value="F:zinc ion binding"/>
    <property type="evidence" value="ECO:0007669"/>
    <property type="project" value="UniProtKB-KW"/>
</dbReference>
<dbReference type="EMBL" id="JASPKZ010005288">
    <property type="protein sequence ID" value="KAJ9589011.1"/>
    <property type="molecule type" value="Genomic_DNA"/>
</dbReference>
<evidence type="ECO:0000256" key="1">
    <source>
        <dbReference type="ARBA" id="ARBA00012552"/>
    </source>
</evidence>
<protein>
    <recommendedName>
        <fullName evidence="1">RNA helicase</fullName>
        <ecNumber evidence="1">3.6.4.13</ecNumber>
    </recommendedName>
</protein>
<dbReference type="InterPro" id="IPR002999">
    <property type="entry name" value="Tudor"/>
</dbReference>
<sequence length="1232" mass="140470">LTVDFKLMDPSGNTRLLIRGDMRSRPLKSVADANFPPEIHQALDKMDMKSPLRIQTCAWPAIMRGQYTVLVGPHHSGKTLSYIVPVVSFMLTPDMYSELPPGNGPLVLVLCSGSRSAEFVFKKCCSLLKYARQTEVRVQLALGGMCEIDLRDKLANGCDILISTPCCFLRLFRCSSLITNLNRVAHLILDEVDILADKFLPEVKKILTECKFILKQRTKVAIPIQLIAASEKWCPAVEQFSQNISQEFVIIISGYLEAAVYAQLQPTLHYLYDEYKVQTLLDILDENRGLYKTLVVCKNAKEVESLKEVLLSQCYHVITAHENKPVNKETLFWNNCISGRYPVLVCSDDVLPELNINDTLWLIHYSLPSTKTKFGFRFSSLMVNYRDLFCKSSADGNVPDCKVHIFVDKNENSKELPEVVRFMKRLSLRVHPEIASRAAEYTKHQEEQKSSAPLCYYIKAFGECLEKANCPNRHVVVSSLDDSANIPRCGTVKLKILHVLDASRFTARLLLYKDENGKTVHTSDDYFVIGVAVLKYYSIEQNRYLHGLPKVGDICGLETKINAFQRVQVVEIIKQDEKNIPEEVQVCLLDEGIYKMVKVYQLLSLPEHLQKLPRQTVEVFLCNVCPCDLDTCWSQEACYKMSSWIHAISEGETQGKFVVGKIVLSLGNTLWLDPLKCCSHLGTLDAHVTEVSLRSELLKSQLAVDNPKHVKNLLKMCRQAQMQIETDKSVEIQEKEVVVPSTPQWAFLSLDDYQSVVFVYATDPYEFFVRRYDFDKCFHELVAEIQEYIKTKPQGFQVEKGALCLGKFPEDGVWYRARVNEILEDKLVSLFFVDHGDFASVSIDDIAPITNKLINKLPFQAIECSLFGVKPTDGDIWCEDAIDIFYDFEDSFSYHVKVCEVLEQGRCTDGKKYQVLCVVTDTQQKIVLNDILVEKKLAVSDNMNLIREEVDIKPVDSDDEIEIEEKSHVVKLSDVCKEIKPSDLEPSIESEDEEEYDVVMDSTDEFIKRMLGLNKLAQIVSPPSVATTSLPALPAPDTTLNHISTISSVSSDCITAEERIPPLASYVKTPNVLWYQDYYTIGINIKLTGVNQYYFTWCTNHINFSAEVNGDNYEVADELFGAIIPSETIHSAKGLNVHIKMKKAFCGFKWPRLFSSKHKKLWLKYDFNMFKEDSRIFMQGDNRRFLGLDRKEWEGAEIVPELDETDDEDEKDDDDNYDFIETMDSPYDYFDP</sequence>
<feature type="domain" description="CS" evidence="18">
    <location>
        <begin position="1067"/>
        <end position="1154"/>
    </location>
</feature>
<dbReference type="Gene3D" id="3.40.50.300">
    <property type="entry name" value="P-loop containing nucleotide triphosphate hydrolases"/>
    <property type="match status" value="2"/>
</dbReference>
<dbReference type="Gene3D" id="2.40.50.90">
    <property type="match status" value="2"/>
</dbReference>
<reference evidence="19" key="1">
    <citation type="journal article" date="2023" name="IScience">
        <title>Live-bearing cockroach genome reveals convergent evolutionary mechanisms linked to viviparity in insects and beyond.</title>
        <authorList>
            <person name="Fouks B."/>
            <person name="Harrison M.C."/>
            <person name="Mikhailova A.A."/>
            <person name="Marchal E."/>
            <person name="English S."/>
            <person name="Carruthers M."/>
            <person name="Jennings E.C."/>
            <person name="Chiamaka E.L."/>
            <person name="Frigard R.A."/>
            <person name="Pippel M."/>
            <person name="Attardo G.M."/>
            <person name="Benoit J.B."/>
            <person name="Bornberg-Bauer E."/>
            <person name="Tobe S.S."/>
        </authorList>
    </citation>
    <scope>NUCLEOTIDE SEQUENCE</scope>
    <source>
        <strain evidence="19">Stay&amp;Tobe</strain>
    </source>
</reference>
<evidence type="ECO:0000256" key="7">
    <source>
        <dbReference type="ARBA" id="ARBA00022806"/>
    </source>
</evidence>
<name>A0AAD7ZYI9_DIPPU</name>
<dbReference type="PROSITE" id="PS50304">
    <property type="entry name" value="TUDOR"/>
    <property type="match status" value="1"/>
</dbReference>
<dbReference type="GO" id="GO:0003676">
    <property type="term" value="F:nucleic acid binding"/>
    <property type="evidence" value="ECO:0007669"/>
    <property type="project" value="InterPro"/>
</dbReference>
<dbReference type="Pfam" id="PF00567">
    <property type="entry name" value="TUDOR"/>
    <property type="match status" value="1"/>
</dbReference>
<dbReference type="GO" id="GO:0031047">
    <property type="term" value="P:regulatory ncRNA-mediated gene silencing"/>
    <property type="evidence" value="ECO:0007669"/>
    <property type="project" value="UniProtKB-KW"/>
</dbReference>
<dbReference type="SMART" id="SM00333">
    <property type="entry name" value="TUDOR"/>
    <property type="match status" value="2"/>
</dbReference>
<dbReference type="Pfam" id="PF00270">
    <property type="entry name" value="DEAD"/>
    <property type="match status" value="1"/>
</dbReference>
<keyword evidence="8" id="KW-0067">ATP-binding</keyword>
<evidence type="ECO:0000259" key="15">
    <source>
        <dbReference type="PROSITE" id="PS50103"/>
    </source>
</evidence>
<feature type="compositionally biased region" description="Acidic residues" evidence="14">
    <location>
        <begin position="1200"/>
        <end position="1218"/>
    </location>
</feature>
<dbReference type="EC" id="3.6.4.13" evidence="1"/>
<feature type="domain" description="C3H1-type" evidence="15">
    <location>
        <begin position="449"/>
        <end position="477"/>
    </location>
</feature>
<dbReference type="GO" id="GO:0016787">
    <property type="term" value="F:hydrolase activity"/>
    <property type="evidence" value="ECO:0007669"/>
    <property type="project" value="UniProtKB-KW"/>
</dbReference>
<keyword evidence="7" id="KW-0347">Helicase</keyword>
<evidence type="ECO:0000256" key="5">
    <source>
        <dbReference type="ARBA" id="ARBA00022782"/>
    </source>
</evidence>
<keyword evidence="6" id="KW-0378">Hydrolase</keyword>
<dbReference type="InterPro" id="IPR035437">
    <property type="entry name" value="SNase_OB-fold_sf"/>
</dbReference>
<dbReference type="PROSITE" id="PS51192">
    <property type="entry name" value="HELICASE_ATP_BIND_1"/>
    <property type="match status" value="1"/>
</dbReference>
<dbReference type="InterPro" id="IPR011545">
    <property type="entry name" value="DEAD/DEAH_box_helicase_dom"/>
</dbReference>
<dbReference type="GO" id="GO:0005524">
    <property type="term" value="F:ATP binding"/>
    <property type="evidence" value="ECO:0007669"/>
    <property type="project" value="UniProtKB-KW"/>
</dbReference>
<dbReference type="PANTHER" id="PTHR22655:SF2">
    <property type="entry name" value="ATP-DEPENDENT RNA HELICASE TDRD12-RELATED"/>
    <property type="match status" value="1"/>
</dbReference>
<keyword evidence="20" id="KW-1185">Reference proteome</keyword>
<dbReference type="PROSITE" id="PS51203">
    <property type="entry name" value="CS"/>
    <property type="match status" value="1"/>
</dbReference>
<keyword evidence="13" id="KW-0479">Metal-binding</keyword>
<dbReference type="SUPFAM" id="SSF63748">
    <property type="entry name" value="Tudor/PWWP/MBT"/>
    <property type="match status" value="2"/>
</dbReference>
<evidence type="ECO:0000256" key="2">
    <source>
        <dbReference type="ARBA" id="ARBA00022473"/>
    </source>
</evidence>
<keyword evidence="9" id="KW-0744">Spermatogenesis</keyword>
<dbReference type="Gene3D" id="2.60.40.790">
    <property type="match status" value="1"/>
</dbReference>
<keyword evidence="11" id="KW-0469">Meiosis</keyword>
<keyword evidence="2" id="KW-0217">Developmental protein</keyword>
<evidence type="ECO:0000259" key="17">
    <source>
        <dbReference type="PROSITE" id="PS51192"/>
    </source>
</evidence>
<keyword evidence="10" id="KW-0943">RNA-mediated gene silencing</keyword>
<organism evidence="19 20">
    <name type="scientific">Diploptera punctata</name>
    <name type="common">Pacific beetle cockroach</name>
    <dbReference type="NCBI Taxonomy" id="6984"/>
    <lineage>
        <taxon>Eukaryota</taxon>
        <taxon>Metazoa</taxon>
        <taxon>Ecdysozoa</taxon>
        <taxon>Arthropoda</taxon>
        <taxon>Hexapoda</taxon>
        <taxon>Insecta</taxon>
        <taxon>Pterygota</taxon>
        <taxon>Neoptera</taxon>
        <taxon>Polyneoptera</taxon>
        <taxon>Dictyoptera</taxon>
        <taxon>Blattodea</taxon>
        <taxon>Blaberoidea</taxon>
        <taxon>Blaberidae</taxon>
        <taxon>Diplopterinae</taxon>
        <taxon>Diploptera</taxon>
    </lineage>
</organism>
<feature type="zinc finger region" description="C3H1-type" evidence="13">
    <location>
        <begin position="449"/>
        <end position="477"/>
    </location>
</feature>
<accession>A0AAD7ZYI9</accession>
<keyword evidence="5" id="KW-0221">Differentiation</keyword>
<dbReference type="GO" id="GO:0007283">
    <property type="term" value="P:spermatogenesis"/>
    <property type="evidence" value="ECO:0007669"/>
    <property type="project" value="UniProtKB-KW"/>
</dbReference>
<dbReference type="InterPro" id="IPR014001">
    <property type="entry name" value="Helicase_ATP-bd"/>
</dbReference>
<evidence type="ECO:0000256" key="9">
    <source>
        <dbReference type="ARBA" id="ARBA00022871"/>
    </source>
</evidence>
<dbReference type="GO" id="GO:0051321">
    <property type="term" value="P:meiotic cell cycle"/>
    <property type="evidence" value="ECO:0007669"/>
    <property type="project" value="UniProtKB-KW"/>
</dbReference>
<evidence type="ECO:0000256" key="10">
    <source>
        <dbReference type="ARBA" id="ARBA00023158"/>
    </source>
</evidence>
<dbReference type="Gene3D" id="2.30.30.140">
    <property type="match status" value="2"/>
</dbReference>
<dbReference type="Proteomes" id="UP001233999">
    <property type="component" value="Unassembled WGS sequence"/>
</dbReference>
<evidence type="ECO:0000259" key="18">
    <source>
        <dbReference type="PROSITE" id="PS51203"/>
    </source>
</evidence>
<evidence type="ECO:0000256" key="6">
    <source>
        <dbReference type="ARBA" id="ARBA00022801"/>
    </source>
</evidence>
<dbReference type="Pfam" id="PF04969">
    <property type="entry name" value="CS"/>
    <property type="match status" value="1"/>
</dbReference>
<evidence type="ECO:0000256" key="4">
    <source>
        <dbReference type="ARBA" id="ARBA00022741"/>
    </source>
</evidence>
<dbReference type="SUPFAM" id="SSF52540">
    <property type="entry name" value="P-loop containing nucleoside triphosphate hydrolases"/>
    <property type="match status" value="2"/>
</dbReference>
<evidence type="ECO:0000256" key="8">
    <source>
        <dbReference type="ARBA" id="ARBA00022840"/>
    </source>
</evidence>
<keyword evidence="13" id="KW-0863">Zinc-finger</keyword>
<dbReference type="PANTHER" id="PTHR22655">
    <property type="entry name" value="ATP-DEPENDENT RNA HELICASE TDRD12-RELATED"/>
    <property type="match status" value="1"/>
</dbReference>